<dbReference type="AlphaFoldDB" id="A0AB39Y915"/>
<dbReference type="InterPro" id="IPR008257">
    <property type="entry name" value="Pept_M19"/>
</dbReference>
<accession>A0AB39Y915</accession>
<dbReference type="Pfam" id="PF01244">
    <property type="entry name" value="Peptidase_M19"/>
    <property type="match status" value="1"/>
</dbReference>
<organism evidence="2">
    <name type="scientific">Streptomyces sp. R33</name>
    <dbReference type="NCBI Taxonomy" id="3238629"/>
    <lineage>
        <taxon>Bacteria</taxon>
        <taxon>Bacillati</taxon>
        <taxon>Actinomycetota</taxon>
        <taxon>Actinomycetes</taxon>
        <taxon>Kitasatosporales</taxon>
        <taxon>Streptomycetaceae</taxon>
        <taxon>Streptomyces</taxon>
    </lineage>
</organism>
<dbReference type="EC" id="3.4.13.-" evidence="2"/>
<name>A0AB39Y915_9ACTN</name>
<feature type="region of interest" description="Disordered" evidence="1">
    <location>
        <begin position="33"/>
        <end position="54"/>
    </location>
</feature>
<dbReference type="InterPro" id="IPR032466">
    <property type="entry name" value="Metal_Hydrolase"/>
</dbReference>
<keyword evidence="2" id="KW-0645">Protease</keyword>
<dbReference type="GO" id="GO:0006508">
    <property type="term" value="P:proteolysis"/>
    <property type="evidence" value="ECO:0007669"/>
    <property type="project" value="InterPro"/>
</dbReference>
<proteinExistence type="predicted"/>
<dbReference type="Gene3D" id="3.20.20.140">
    <property type="entry name" value="Metal-dependent hydrolases"/>
    <property type="match status" value="1"/>
</dbReference>
<keyword evidence="2" id="KW-0378">Hydrolase</keyword>
<dbReference type="PROSITE" id="PS51365">
    <property type="entry name" value="RENAL_DIPEPTIDASE_2"/>
    <property type="match status" value="1"/>
</dbReference>
<evidence type="ECO:0000313" key="2">
    <source>
        <dbReference type="EMBL" id="XDV65813.1"/>
    </source>
</evidence>
<protein>
    <submittedName>
        <fullName evidence="2">Membrane dipeptidase</fullName>
        <ecNumber evidence="2">3.4.13.-</ecNumber>
    </submittedName>
</protein>
<sequence>MAASLPAAAETGANAMADLQDEQNAAYTAHTAYDADTPPAGSGSPGAEDPPAAVPGSALERAVALLSVHPVADGHNTLVWTLRQSPYHDIETPDSGVDTDIPRLRAGGVGAQFWSMLLPREAAGADQVVSETLEQIDVALALTRRYPDGLSLALTADDMADARNRGRIASFLGPVPGRTLTDSLGALRAFHALGVRALAPAGAAWAHHDLTPFGHEVVREMNRLAMLVDLTGCTPEVACQLAGASKAPVIVSHTAAAALNPHPGNVTDEVLLALRAANGLAMVTFDAEQTGDSLHAVADHVEHVRAVAGPHCVGLGATFGSELATPRPTGLTDPSGYPRLIAELLERGWSEADLALLTWENTQRVLRDAEFTARAAQHRRPA</sequence>
<reference evidence="2" key="1">
    <citation type="submission" date="2024-08" db="EMBL/GenBank/DDBJ databases">
        <authorList>
            <person name="Yu S.T."/>
        </authorList>
    </citation>
    <scope>NUCLEOTIDE SEQUENCE</scope>
    <source>
        <strain evidence="2">R33</strain>
    </source>
</reference>
<dbReference type="PANTHER" id="PTHR10443:SF12">
    <property type="entry name" value="DIPEPTIDASE"/>
    <property type="match status" value="1"/>
</dbReference>
<evidence type="ECO:0000256" key="1">
    <source>
        <dbReference type="SAM" id="MobiDB-lite"/>
    </source>
</evidence>
<gene>
    <name evidence="2" type="ORF">AB5J51_24165</name>
</gene>
<dbReference type="PANTHER" id="PTHR10443">
    <property type="entry name" value="MICROSOMAL DIPEPTIDASE"/>
    <property type="match status" value="1"/>
</dbReference>
<dbReference type="EMBL" id="CP165727">
    <property type="protein sequence ID" value="XDV65813.1"/>
    <property type="molecule type" value="Genomic_DNA"/>
</dbReference>
<keyword evidence="2" id="KW-0224">Dipeptidase</keyword>
<dbReference type="SUPFAM" id="SSF51556">
    <property type="entry name" value="Metallo-dependent hydrolases"/>
    <property type="match status" value="1"/>
</dbReference>
<dbReference type="GO" id="GO:0070573">
    <property type="term" value="F:metallodipeptidase activity"/>
    <property type="evidence" value="ECO:0007669"/>
    <property type="project" value="InterPro"/>
</dbReference>